<proteinExistence type="inferred from homology"/>
<name>A0A933SAB5_UNCEI</name>
<feature type="region of interest" description="Disordered" evidence="2">
    <location>
        <begin position="1"/>
        <end position="31"/>
    </location>
</feature>
<accession>A0A933SAB5</accession>
<dbReference type="CDD" id="cd07361">
    <property type="entry name" value="MEMO_like"/>
    <property type="match status" value="1"/>
</dbReference>
<protein>
    <submittedName>
        <fullName evidence="3">AmmeMemoRadiSam system protein B</fullName>
    </submittedName>
</protein>
<dbReference type="EMBL" id="JACRIW010000007">
    <property type="protein sequence ID" value="MBI5167985.1"/>
    <property type="molecule type" value="Genomic_DNA"/>
</dbReference>
<dbReference type="InterPro" id="IPR002737">
    <property type="entry name" value="MEMO1_fam"/>
</dbReference>
<dbReference type="PANTHER" id="PTHR11060:SF0">
    <property type="entry name" value="PROTEIN MEMO1"/>
    <property type="match status" value="1"/>
</dbReference>
<dbReference type="Gene3D" id="3.40.830.10">
    <property type="entry name" value="LigB-like"/>
    <property type="match status" value="1"/>
</dbReference>
<dbReference type="PANTHER" id="PTHR11060">
    <property type="entry name" value="PROTEIN MEMO1"/>
    <property type="match status" value="1"/>
</dbReference>
<evidence type="ECO:0000313" key="3">
    <source>
        <dbReference type="EMBL" id="MBI5167985.1"/>
    </source>
</evidence>
<dbReference type="Pfam" id="PF01875">
    <property type="entry name" value="Memo"/>
    <property type="match status" value="1"/>
</dbReference>
<dbReference type="AlphaFoldDB" id="A0A933SAB5"/>
<evidence type="ECO:0000256" key="1">
    <source>
        <dbReference type="ARBA" id="ARBA00006315"/>
    </source>
</evidence>
<organism evidence="3 4">
    <name type="scientific">Eiseniibacteriota bacterium</name>
    <dbReference type="NCBI Taxonomy" id="2212470"/>
    <lineage>
        <taxon>Bacteria</taxon>
        <taxon>Candidatus Eiseniibacteriota</taxon>
    </lineage>
</organism>
<comment type="caution">
    <text evidence="3">The sequence shown here is derived from an EMBL/GenBank/DDBJ whole genome shotgun (WGS) entry which is preliminary data.</text>
</comment>
<reference evidence="3" key="1">
    <citation type="submission" date="2020-07" db="EMBL/GenBank/DDBJ databases">
        <title>Huge and variable diversity of episymbiotic CPR bacteria and DPANN archaea in groundwater ecosystems.</title>
        <authorList>
            <person name="He C.Y."/>
            <person name="Keren R."/>
            <person name="Whittaker M."/>
            <person name="Farag I.F."/>
            <person name="Doudna J."/>
            <person name="Cate J.H.D."/>
            <person name="Banfield J.F."/>
        </authorList>
    </citation>
    <scope>NUCLEOTIDE SEQUENCE</scope>
    <source>
        <strain evidence="3">NC_groundwater_1813_Pr3_B-0.1um_71_17</strain>
    </source>
</reference>
<evidence type="ECO:0000313" key="4">
    <source>
        <dbReference type="Proteomes" id="UP000696931"/>
    </source>
</evidence>
<dbReference type="NCBIfam" id="TIGR04336">
    <property type="entry name" value="AmmeMemoSam_B"/>
    <property type="match status" value="1"/>
</dbReference>
<sequence>MSLTPDDPPAKSRLIIPGAEPEADEKPRIILPPGSVRESAEELPEYPRLRRLMMLPVRDGERELIVVQDPMGIMKGQPALGMESLAILQLLDGTVSLTDISAAVMQESKDLRVANMIRDFIAQLDELLMLESPRFERALDEARREYHALEIRHPALAGVSYPEERDALETMLDAHFTDAAAKRAASGAAPVAADHVPRAVLAPHLDPRREGPLMARAFLELGEAPAEPLRVVIFGTGHNLIGDFVALTRKHFDTPLGRATCDTAFVDRVAAALGDAAYKGELAHRDEHSIEFQVLYLQRRLGDRPFTIVPILCGGFYHLLDEQKSPRDEAAVEALVTAVREAEGALGGRTMYVAGVDFSHVGPRFGDGKLNDEMKAAVGEVDKAALAAACAGDADAWFKVIGEKDDATRICGFAPTYTMLRCAEPGAGRELGYAQSDEKDTSMVSVAAAVWP</sequence>
<gene>
    <name evidence="3" type="primary">amrB</name>
    <name evidence="3" type="ORF">HZA61_00715</name>
</gene>
<dbReference type="Proteomes" id="UP000696931">
    <property type="component" value="Unassembled WGS sequence"/>
</dbReference>
<evidence type="ECO:0000256" key="2">
    <source>
        <dbReference type="SAM" id="MobiDB-lite"/>
    </source>
</evidence>
<comment type="similarity">
    <text evidence="1">Belongs to the MEMO1 family.</text>
</comment>